<evidence type="ECO:0000313" key="2">
    <source>
        <dbReference type="EMBL" id="GAA0361886.1"/>
    </source>
</evidence>
<protein>
    <recommendedName>
        <fullName evidence="4">Pilus assembly protein, PilO</fullName>
    </recommendedName>
</protein>
<sequence length="180" mass="20509">MKISWNRESFLVSLVVIMILFALGYYGYSYLVEPMKLSAESSSLVVEEQSRLLATYPPEDAALEENQSAYEETTVFLPDSEAISEALVRIEQSAQAHTISITNAVRIHDQQAIEAVSGEYVQSIYQIELESESIDSIRRYIDSLMNEDRLWSVSTLSIQKQGESSYIAHFMLEMMYRQSP</sequence>
<comment type="caution">
    <text evidence="2">The sequence shown here is derived from an EMBL/GenBank/DDBJ whole genome shotgun (WGS) entry which is preliminary data.</text>
</comment>
<keyword evidence="1" id="KW-0472">Membrane</keyword>
<dbReference type="InterPro" id="IPR014717">
    <property type="entry name" value="Transl_elong_EF1B/ribsomal_bS6"/>
</dbReference>
<organism evidence="2 3">
    <name type="scientific">Alkalibacterium iburiense</name>
    <dbReference type="NCBI Taxonomy" id="290589"/>
    <lineage>
        <taxon>Bacteria</taxon>
        <taxon>Bacillati</taxon>
        <taxon>Bacillota</taxon>
        <taxon>Bacilli</taxon>
        <taxon>Lactobacillales</taxon>
        <taxon>Carnobacteriaceae</taxon>
        <taxon>Alkalibacterium</taxon>
    </lineage>
</organism>
<proteinExistence type="predicted"/>
<evidence type="ECO:0000256" key="1">
    <source>
        <dbReference type="SAM" id="Phobius"/>
    </source>
</evidence>
<dbReference type="Proteomes" id="UP001501166">
    <property type="component" value="Unassembled WGS sequence"/>
</dbReference>
<keyword evidence="1" id="KW-1133">Transmembrane helix</keyword>
<dbReference type="RefSeq" id="WP_343754919.1">
    <property type="nucleotide sequence ID" value="NZ_BAAACW010000080.1"/>
</dbReference>
<feature type="transmembrane region" description="Helical" evidence="1">
    <location>
        <begin position="9"/>
        <end position="28"/>
    </location>
</feature>
<accession>A0ABN0XE43</accession>
<name>A0ABN0XE43_9LACT</name>
<evidence type="ECO:0008006" key="4">
    <source>
        <dbReference type="Google" id="ProtNLM"/>
    </source>
</evidence>
<reference evidence="2 3" key="1">
    <citation type="journal article" date="2019" name="Int. J. Syst. Evol. Microbiol.">
        <title>The Global Catalogue of Microorganisms (GCM) 10K type strain sequencing project: providing services to taxonomists for standard genome sequencing and annotation.</title>
        <authorList>
            <consortium name="The Broad Institute Genomics Platform"/>
            <consortium name="The Broad Institute Genome Sequencing Center for Infectious Disease"/>
            <person name="Wu L."/>
            <person name="Ma J."/>
        </authorList>
    </citation>
    <scope>NUCLEOTIDE SEQUENCE [LARGE SCALE GENOMIC DNA]</scope>
    <source>
        <strain evidence="2 3">JCM 12662</strain>
    </source>
</reference>
<keyword evidence="3" id="KW-1185">Reference proteome</keyword>
<gene>
    <name evidence="2" type="ORF">GCM10008932_13120</name>
</gene>
<evidence type="ECO:0000313" key="3">
    <source>
        <dbReference type="Proteomes" id="UP001501166"/>
    </source>
</evidence>
<keyword evidence="1" id="KW-0812">Transmembrane</keyword>
<dbReference type="EMBL" id="BAAACW010000080">
    <property type="protein sequence ID" value="GAA0361886.1"/>
    <property type="molecule type" value="Genomic_DNA"/>
</dbReference>
<dbReference type="Gene3D" id="3.30.70.60">
    <property type="match status" value="1"/>
</dbReference>